<feature type="region of interest" description="Disordered" evidence="2">
    <location>
        <begin position="46"/>
        <end position="73"/>
    </location>
</feature>
<comment type="similarity">
    <text evidence="1">Belongs to the transglycosylase Slt family.</text>
</comment>
<dbReference type="KEGG" id="tdu:QJT80_03860"/>
<reference evidence="5" key="1">
    <citation type="journal article" date="2023" name="Int. J. Mol. Sci.">
        <title>Metagenomics Revealed a New Genus 'Candidatus Thiocaldithrix dubininis' gen. nov., sp. nov. and a New Species 'Candidatus Thiothrix putei' sp. nov. in the Family Thiotrichaceae, Some Members of Which Have Traits of Both Na+- and H+-Motive Energetics.</title>
        <authorList>
            <person name="Ravin N.V."/>
            <person name="Muntyan M.S."/>
            <person name="Smolyakov D.D."/>
            <person name="Rudenko T.S."/>
            <person name="Beletsky A.V."/>
            <person name="Mardanov A.V."/>
            <person name="Grabovich M.Y."/>
        </authorList>
    </citation>
    <scope>NUCLEOTIDE SEQUENCE</scope>
    <source>
        <strain evidence="5">GKL-01</strain>
    </source>
</reference>
<feature type="domain" description="Transglycosylase SLT" evidence="4">
    <location>
        <begin position="128"/>
        <end position="230"/>
    </location>
</feature>
<dbReference type="Gene3D" id="1.10.530.10">
    <property type="match status" value="1"/>
</dbReference>
<dbReference type="Proteomes" id="UP001300672">
    <property type="component" value="Chromosome"/>
</dbReference>
<gene>
    <name evidence="5" type="ORF">QJT80_03860</name>
</gene>
<evidence type="ECO:0000256" key="3">
    <source>
        <dbReference type="SAM" id="SignalP"/>
    </source>
</evidence>
<accession>A0AA95H656</accession>
<dbReference type="Pfam" id="PF01464">
    <property type="entry name" value="SLT"/>
    <property type="match status" value="1"/>
</dbReference>
<dbReference type="InterPro" id="IPR008258">
    <property type="entry name" value="Transglycosylase_SLT_dom_1"/>
</dbReference>
<dbReference type="CDD" id="cd00254">
    <property type="entry name" value="LT-like"/>
    <property type="match status" value="1"/>
</dbReference>
<dbReference type="EMBL" id="CP124755">
    <property type="protein sequence ID" value="WGZ91612.1"/>
    <property type="molecule type" value="Genomic_DNA"/>
</dbReference>
<dbReference type="PANTHER" id="PTHR37423:SF2">
    <property type="entry name" value="MEMBRANE-BOUND LYTIC MUREIN TRANSGLYCOSYLASE C"/>
    <property type="match status" value="1"/>
</dbReference>
<evidence type="ECO:0000256" key="1">
    <source>
        <dbReference type="ARBA" id="ARBA00007734"/>
    </source>
</evidence>
<feature type="signal peptide" evidence="3">
    <location>
        <begin position="1"/>
        <end position="24"/>
    </location>
</feature>
<keyword evidence="3" id="KW-0732">Signal</keyword>
<evidence type="ECO:0000313" key="5">
    <source>
        <dbReference type="EMBL" id="WGZ91612.1"/>
    </source>
</evidence>
<dbReference type="PANTHER" id="PTHR37423">
    <property type="entry name" value="SOLUBLE LYTIC MUREIN TRANSGLYCOSYLASE-RELATED"/>
    <property type="match status" value="1"/>
</dbReference>
<organism evidence="5">
    <name type="scientific">Candidatus Thiocaldithrix dubininis</name>
    <dbReference type="NCBI Taxonomy" id="3080823"/>
    <lineage>
        <taxon>Bacteria</taxon>
        <taxon>Pseudomonadati</taxon>
        <taxon>Pseudomonadota</taxon>
        <taxon>Gammaproteobacteria</taxon>
        <taxon>Thiotrichales</taxon>
        <taxon>Thiotrichaceae</taxon>
        <taxon>Candidatus Thiocaldithrix</taxon>
    </lineage>
</organism>
<protein>
    <submittedName>
        <fullName evidence="5">Lytic transglycosylase domain-containing protein</fullName>
    </submittedName>
</protein>
<feature type="chain" id="PRO_5041651509" evidence="3">
    <location>
        <begin position="25"/>
        <end position="314"/>
    </location>
</feature>
<dbReference type="InterPro" id="IPR023346">
    <property type="entry name" value="Lysozyme-like_dom_sf"/>
</dbReference>
<reference evidence="5" key="2">
    <citation type="submission" date="2023-04" db="EMBL/GenBank/DDBJ databases">
        <authorList>
            <person name="Beletskiy A.V."/>
            <person name="Mardanov A.V."/>
            <person name="Ravin N.V."/>
        </authorList>
    </citation>
    <scope>NUCLEOTIDE SEQUENCE</scope>
    <source>
        <strain evidence="5">GKL-01</strain>
    </source>
</reference>
<dbReference type="SUPFAM" id="SSF53955">
    <property type="entry name" value="Lysozyme-like"/>
    <property type="match status" value="1"/>
</dbReference>
<evidence type="ECO:0000256" key="2">
    <source>
        <dbReference type="SAM" id="MobiDB-lite"/>
    </source>
</evidence>
<proteinExistence type="inferred from homology"/>
<sequence length="314" mass="33726">MKPLMTSMSIVVLVNLALNSTTWAADRALLSPTGDSLDSAVLTTKQHNKPENKNSTQIASNEKSSLTPTGSLADVPNIELNKDKIDPKKANTLLAGNTNFAVNPAFSGCSAMNTQVLHRRAQPHLASISTYSQQYGVDAAIVKAVIAVESCYNTAALSPKGAQGLMQLIPDTAARFGVTNAFDSSENIRGGTKYLSWLINRYNGDFSKAVAAYNAGEGAVDRYQGIPPYAETQQYVQRVLSLYNRLSTSPVPLPNMRIVQAKKGKPLPDGTQIIPVSGRISMTYDTPISAAGKPGRSGWQNMRALAPQLFKQPN</sequence>
<dbReference type="AlphaFoldDB" id="A0AA95H656"/>
<name>A0AA95H656_9GAMM</name>
<feature type="compositionally biased region" description="Polar residues" evidence="2">
    <location>
        <begin position="53"/>
        <end position="70"/>
    </location>
</feature>
<evidence type="ECO:0000259" key="4">
    <source>
        <dbReference type="Pfam" id="PF01464"/>
    </source>
</evidence>